<feature type="domain" description="OmpA-like" evidence="3">
    <location>
        <begin position="85"/>
        <end position="233"/>
    </location>
</feature>
<dbReference type="InterPro" id="IPR006665">
    <property type="entry name" value="OmpA-like"/>
</dbReference>
<dbReference type="PROSITE" id="PS51123">
    <property type="entry name" value="OMPA_2"/>
    <property type="match status" value="1"/>
</dbReference>
<name>A0ABM7YNC5_9BURK</name>
<dbReference type="RefSeq" id="WP_251969302.1">
    <property type="nucleotide sequence ID" value="NZ_AP025730.1"/>
</dbReference>
<keyword evidence="2" id="KW-1133">Transmembrane helix</keyword>
<protein>
    <recommendedName>
        <fullName evidence="3">OmpA-like domain-containing protein</fullName>
    </recommendedName>
</protein>
<dbReference type="Pfam" id="PF00691">
    <property type="entry name" value="OmpA"/>
    <property type="match status" value="1"/>
</dbReference>
<dbReference type="SUPFAM" id="SSF103088">
    <property type="entry name" value="OmpA-like"/>
    <property type="match status" value="1"/>
</dbReference>
<sequence>MLITPRRPSAPVATAPESESNYLASASDLMIGLLFVFIILVVVLALEQRRQEAVFNRTKDPRGAVVTELGSALAPALGGDIRIDPATGVISLPESLLFSIGKATLEPKGVEALRQAASALQAVLPCFVANQKAGHTECSQNPAGHQIDTVFIEGHTDSRPMSAAGYTNTNLSLDRAQAVHKVLVAETALNGYRNKQNQPMFSFSAYADSRPIAGTEPTDSRNRRVDLRIVMTYRPIGELMDAVNRSAGK</sequence>
<dbReference type="Gene3D" id="3.30.1330.60">
    <property type="entry name" value="OmpA-like domain"/>
    <property type="match status" value="1"/>
</dbReference>
<feature type="transmembrane region" description="Helical" evidence="2">
    <location>
        <begin position="29"/>
        <end position="46"/>
    </location>
</feature>
<accession>A0ABM7YNC5</accession>
<gene>
    <name evidence="4" type="ORF">CATMQ487_29470</name>
</gene>
<evidence type="ECO:0000259" key="3">
    <source>
        <dbReference type="PROSITE" id="PS51123"/>
    </source>
</evidence>
<dbReference type="CDD" id="cd07185">
    <property type="entry name" value="OmpA_C-like"/>
    <property type="match status" value="1"/>
</dbReference>
<keyword evidence="5" id="KW-1185">Reference proteome</keyword>
<keyword evidence="1 2" id="KW-0472">Membrane</keyword>
<keyword evidence="2" id="KW-0812">Transmembrane</keyword>
<proteinExistence type="predicted"/>
<dbReference type="PANTHER" id="PTHR30329:SF20">
    <property type="entry name" value="EXPORTED PROTEIN"/>
    <property type="match status" value="1"/>
</dbReference>
<reference evidence="4" key="1">
    <citation type="submission" date="2022-04" db="EMBL/GenBank/DDBJ databases">
        <title>Whole genome sequence of Sphaerotilus sp. FB-5.</title>
        <authorList>
            <person name="Takeda M."/>
            <person name="Narihara S."/>
            <person name="Akimoto M."/>
            <person name="Akimoto R."/>
            <person name="Nishiyashiki S."/>
            <person name="Murakami T."/>
        </authorList>
    </citation>
    <scope>NUCLEOTIDE SEQUENCE</scope>
    <source>
        <strain evidence="4">FB-5</strain>
    </source>
</reference>
<organism evidence="4 5">
    <name type="scientific">Sphaerotilus microaerophilus</name>
    <dbReference type="NCBI Taxonomy" id="2914710"/>
    <lineage>
        <taxon>Bacteria</taxon>
        <taxon>Pseudomonadati</taxon>
        <taxon>Pseudomonadota</taxon>
        <taxon>Betaproteobacteria</taxon>
        <taxon>Burkholderiales</taxon>
        <taxon>Sphaerotilaceae</taxon>
        <taxon>Sphaerotilus</taxon>
    </lineage>
</organism>
<dbReference type="PANTHER" id="PTHR30329">
    <property type="entry name" value="STATOR ELEMENT OF FLAGELLAR MOTOR COMPLEX"/>
    <property type="match status" value="1"/>
</dbReference>
<evidence type="ECO:0000313" key="4">
    <source>
        <dbReference type="EMBL" id="BDI05977.1"/>
    </source>
</evidence>
<dbReference type="EMBL" id="AP025730">
    <property type="protein sequence ID" value="BDI05977.1"/>
    <property type="molecule type" value="Genomic_DNA"/>
</dbReference>
<evidence type="ECO:0000256" key="2">
    <source>
        <dbReference type="SAM" id="Phobius"/>
    </source>
</evidence>
<dbReference type="InterPro" id="IPR036737">
    <property type="entry name" value="OmpA-like_sf"/>
</dbReference>
<dbReference type="Proteomes" id="UP001057498">
    <property type="component" value="Chromosome"/>
</dbReference>
<evidence type="ECO:0000256" key="1">
    <source>
        <dbReference type="PROSITE-ProRule" id="PRU00473"/>
    </source>
</evidence>
<dbReference type="InterPro" id="IPR050330">
    <property type="entry name" value="Bact_OuterMem_StrucFunc"/>
</dbReference>
<evidence type="ECO:0000313" key="5">
    <source>
        <dbReference type="Proteomes" id="UP001057498"/>
    </source>
</evidence>